<accession>A0A8S1BCK7</accession>
<evidence type="ECO:0000313" key="5">
    <source>
        <dbReference type="Proteomes" id="UP000494106"/>
    </source>
</evidence>
<dbReference type="OrthoDB" id="10263628at2759"/>
<dbReference type="GO" id="GO:1990380">
    <property type="term" value="F:K48-linked deubiquitinase activity"/>
    <property type="evidence" value="ECO:0007669"/>
    <property type="project" value="UniProtKB-UniRule"/>
</dbReference>
<dbReference type="GO" id="GO:0071108">
    <property type="term" value="P:protein K48-linked deubiquitination"/>
    <property type="evidence" value="ECO:0007669"/>
    <property type="project" value="InterPro"/>
</dbReference>
<keyword evidence="2" id="KW-0788">Thiol protease</keyword>
<comment type="caution">
    <text evidence="4">The sequence shown here is derived from an EMBL/GenBank/DDBJ whole genome shotgun (WGS) entry which is preliminary data.</text>
</comment>
<dbReference type="EC" id="3.4.19.12" evidence="2"/>
<dbReference type="Pfam" id="PF13898">
    <property type="entry name" value="MINDY-3_4_CD"/>
    <property type="match status" value="2"/>
</dbReference>
<name>A0A8S1BCK7_ARCPL</name>
<evidence type="ECO:0000313" key="4">
    <source>
        <dbReference type="EMBL" id="CAB3256115.1"/>
    </source>
</evidence>
<dbReference type="SMART" id="SM01174">
    <property type="entry name" value="DUF4205"/>
    <property type="match status" value="1"/>
</dbReference>
<dbReference type="InterPro" id="IPR025257">
    <property type="entry name" value="MINDY-3/4_CD"/>
</dbReference>
<evidence type="ECO:0000256" key="1">
    <source>
        <dbReference type="ARBA" id="ARBA00011074"/>
    </source>
</evidence>
<organism evidence="4 5">
    <name type="scientific">Arctia plantaginis</name>
    <name type="common">Wood tiger moth</name>
    <name type="synonym">Phalaena plantaginis</name>
    <dbReference type="NCBI Taxonomy" id="874455"/>
    <lineage>
        <taxon>Eukaryota</taxon>
        <taxon>Metazoa</taxon>
        <taxon>Ecdysozoa</taxon>
        <taxon>Arthropoda</taxon>
        <taxon>Hexapoda</taxon>
        <taxon>Insecta</taxon>
        <taxon>Pterygota</taxon>
        <taxon>Neoptera</taxon>
        <taxon>Endopterygota</taxon>
        <taxon>Lepidoptera</taxon>
        <taxon>Glossata</taxon>
        <taxon>Ditrysia</taxon>
        <taxon>Noctuoidea</taxon>
        <taxon>Erebidae</taxon>
        <taxon>Arctiinae</taxon>
        <taxon>Arctia</taxon>
    </lineage>
</organism>
<comment type="catalytic activity">
    <reaction evidence="2">
        <text>Thiol-dependent hydrolysis of ester, thioester, amide, peptide and isopeptide bonds formed by the C-terminal Gly of ubiquitin (a 76-residue protein attached to proteins as an intracellular targeting signal).</text>
        <dbReference type="EC" id="3.4.19.12"/>
    </reaction>
</comment>
<reference evidence="4 5" key="1">
    <citation type="submission" date="2020-04" db="EMBL/GenBank/DDBJ databases">
        <authorList>
            <person name="Wallbank WR R."/>
            <person name="Pardo Diaz C."/>
            <person name="Kozak K."/>
            <person name="Martin S."/>
            <person name="Jiggins C."/>
            <person name="Moest M."/>
            <person name="Warren A I."/>
            <person name="Byers J.R.P. K."/>
            <person name="Montejo-Kovacevich G."/>
            <person name="Yen C E."/>
        </authorList>
    </citation>
    <scope>NUCLEOTIDE SEQUENCE [LARGE SCALE GENOMIC DNA]</scope>
</reference>
<evidence type="ECO:0000259" key="3">
    <source>
        <dbReference type="SMART" id="SM01174"/>
    </source>
</evidence>
<dbReference type="AlphaFoldDB" id="A0A8S1BCK7"/>
<comment type="function">
    <text evidence="2">Hydrolase that can remove 'Lys-48'-linked conjugated ubiquitin from proteins.</text>
</comment>
<keyword evidence="2" id="KW-0378">Hydrolase</keyword>
<dbReference type="Proteomes" id="UP000494106">
    <property type="component" value="Unassembled WGS sequence"/>
</dbReference>
<evidence type="ECO:0000256" key="2">
    <source>
        <dbReference type="RuleBase" id="RU367088"/>
    </source>
</evidence>
<protein>
    <recommendedName>
        <fullName evidence="2">Ubiquitin carboxyl-terminal hydrolase MINDY</fullName>
        <ecNumber evidence="2">3.4.19.12</ecNumber>
    </recommendedName>
</protein>
<dbReference type="EMBL" id="CADEBC010000585">
    <property type="protein sequence ID" value="CAB3256115.1"/>
    <property type="molecule type" value="Genomic_DNA"/>
</dbReference>
<proteinExistence type="inferred from homology"/>
<comment type="similarity">
    <text evidence="1 2">Belongs to the MINDY deubiquitinase family. FAM188 subfamily.</text>
</comment>
<keyword evidence="2" id="KW-0833">Ubl conjugation pathway</keyword>
<gene>
    <name evidence="4" type="ORF">APLA_LOCUS15169</name>
</gene>
<dbReference type="GO" id="GO:0004843">
    <property type="term" value="F:cysteine-type deubiquitinase activity"/>
    <property type="evidence" value="ECO:0007669"/>
    <property type="project" value="UniProtKB-UniRule"/>
</dbReference>
<dbReference type="GO" id="GO:0006508">
    <property type="term" value="P:proteolysis"/>
    <property type="evidence" value="ECO:0007669"/>
    <property type="project" value="UniProtKB-KW"/>
</dbReference>
<keyword evidence="2" id="KW-0645">Protease</keyword>
<dbReference type="InterPro" id="IPR039785">
    <property type="entry name" value="MINY3/4"/>
</dbReference>
<feature type="domain" description="Deubiquitinating enzyme MINDY-3/4 conserved" evidence="3">
    <location>
        <begin position="2"/>
        <end position="193"/>
    </location>
</feature>
<sequence length="203" mass="22714">MPVLFYKLHQFEFKSLEDLQIFLKRYLYLFQIEDGAGALLVLYSCVLSRGLENVKKDLDGKLSHLVSAQVEGSINVVTLLLTGRATPYLHNGVLYVGDEDHYAMPQFGILSRSPVGLLVWYGGEENAKAVINKQFPGFDIHYYTCGGCHVLLNVDTRTHDDAVGPLRNDDISATPLEKLIHTKWQDAKITWTGATPYVGESPK</sequence>
<dbReference type="PANTHER" id="PTHR12473:SF8">
    <property type="entry name" value="UBIQUITIN CARBOXYL-TERMINAL HYDROLASE MINDY-4-RELATED"/>
    <property type="match status" value="1"/>
</dbReference>
<keyword evidence="5" id="KW-1185">Reference proteome</keyword>
<dbReference type="PANTHER" id="PTHR12473">
    <property type="entry name" value="UBIQUITIN CARBOXYL-TERMINAL HYDROLASE MINDY-4-RELATED"/>
    <property type="match status" value="1"/>
</dbReference>